<feature type="transmembrane region" description="Helical" evidence="12">
    <location>
        <begin position="237"/>
        <end position="256"/>
    </location>
</feature>
<comment type="similarity">
    <text evidence="3 12">Belongs to the MlaE permease family.</text>
</comment>
<dbReference type="InterPro" id="IPR030802">
    <property type="entry name" value="Permease_MalE"/>
</dbReference>
<comment type="function">
    <text evidence="1">Part of the ABC transporter complex MlaFEDB, which is involved in a phospholipid transport pathway that maintains lipid asymmetry in the outer membrane by retrograde trafficking of phospholipids from the outer membrane to the inner membrane. Probably responsible for the translocation of the substrate across the membrane.</text>
</comment>
<keyword evidence="9 12" id="KW-0812">Transmembrane</keyword>
<dbReference type="RefSeq" id="WP_113063847.1">
    <property type="nucleotide sequence ID" value="NZ_JAAZQD010000004.1"/>
</dbReference>
<keyword evidence="14" id="KW-1185">Reference proteome</keyword>
<reference evidence="13 14" key="1">
    <citation type="journal article" date="2017" name="Int. J. Syst. Evol. Microbiol.">
        <title>Oleiagrimonas citrea sp. nov., a marine bacterium isolated from tidal flat sediment and emended description of the genus Oleiagrimonas Fang et al. 2015 and Oleiagrimonas soli.</title>
        <authorList>
            <person name="Yang S.H."/>
            <person name="Seo H.S."/>
            <person name="Seong C.N."/>
            <person name="Kwon K.K."/>
        </authorList>
    </citation>
    <scope>NUCLEOTIDE SEQUENCE [LARGE SCALE GENOMIC DNA]</scope>
    <source>
        <strain evidence="13 14">MEBiC09124</strain>
    </source>
</reference>
<organism evidence="13 14">
    <name type="scientific">Oleiagrimonas citrea</name>
    <dbReference type="NCBI Taxonomy" id="1665687"/>
    <lineage>
        <taxon>Bacteria</taxon>
        <taxon>Pseudomonadati</taxon>
        <taxon>Pseudomonadota</taxon>
        <taxon>Gammaproteobacteria</taxon>
        <taxon>Lysobacterales</taxon>
        <taxon>Rhodanobacteraceae</taxon>
        <taxon>Oleiagrimonas</taxon>
    </lineage>
</organism>
<dbReference type="EMBL" id="JAAZQD010000004">
    <property type="protein sequence ID" value="NKZ39389.1"/>
    <property type="molecule type" value="Genomic_DNA"/>
</dbReference>
<evidence type="ECO:0000256" key="2">
    <source>
        <dbReference type="ARBA" id="ARBA00004429"/>
    </source>
</evidence>
<evidence type="ECO:0000256" key="1">
    <source>
        <dbReference type="ARBA" id="ARBA00002460"/>
    </source>
</evidence>
<evidence type="ECO:0000313" key="14">
    <source>
        <dbReference type="Proteomes" id="UP000541636"/>
    </source>
</evidence>
<evidence type="ECO:0000313" key="13">
    <source>
        <dbReference type="EMBL" id="NKZ39389.1"/>
    </source>
</evidence>
<dbReference type="GO" id="GO:0005548">
    <property type="term" value="F:phospholipid transporter activity"/>
    <property type="evidence" value="ECO:0007669"/>
    <property type="project" value="TreeGrafter"/>
</dbReference>
<dbReference type="AlphaFoldDB" id="A0A846ZPF6"/>
<name>A0A846ZPF6_9GAMM</name>
<proteinExistence type="inferred from homology"/>
<feature type="transmembrane region" description="Helical" evidence="12">
    <location>
        <begin position="197"/>
        <end position="217"/>
    </location>
</feature>
<keyword evidence="8 12" id="KW-0997">Cell inner membrane</keyword>
<accession>A0A846ZPF6</accession>
<evidence type="ECO:0000256" key="11">
    <source>
        <dbReference type="ARBA" id="ARBA00023136"/>
    </source>
</evidence>
<dbReference type="Pfam" id="PF02405">
    <property type="entry name" value="MlaE"/>
    <property type="match status" value="1"/>
</dbReference>
<dbReference type="NCBIfam" id="NF033619">
    <property type="entry name" value="perm_MlaE_1"/>
    <property type="match status" value="1"/>
</dbReference>
<gene>
    <name evidence="13" type="primary">mlaE</name>
    <name evidence="13" type="ORF">HF690_10565</name>
</gene>
<keyword evidence="6" id="KW-0813">Transport</keyword>
<evidence type="ECO:0000256" key="12">
    <source>
        <dbReference type="RuleBase" id="RU362044"/>
    </source>
</evidence>
<comment type="caution">
    <text evidence="13">The sequence shown here is derived from an EMBL/GenBank/DDBJ whole genome shotgun (WGS) entry which is preliminary data.</text>
</comment>
<comment type="caution">
    <text evidence="12">Lacks conserved residue(s) required for the propagation of feature annotation.</text>
</comment>
<dbReference type="Proteomes" id="UP000541636">
    <property type="component" value="Unassembled WGS sequence"/>
</dbReference>
<evidence type="ECO:0000256" key="9">
    <source>
        <dbReference type="ARBA" id="ARBA00022692"/>
    </source>
</evidence>
<evidence type="ECO:0000256" key="10">
    <source>
        <dbReference type="ARBA" id="ARBA00022989"/>
    </source>
</evidence>
<dbReference type="NCBIfam" id="TIGR00056">
    <property type="entry name" value="MlaE family lipid ABC transporter permease subunit"/>
    <property type="match status" value="1"/>
</dbReference>
<evidence type="ECO:0000256" key="8">
    <source>
        <dbReference type="ARBA" id="ARBA00022519"/>
    </source>
</evidence>
<protein>
    <recommendedName>
        <fullName evidence="5">Intermembrane phospholipid transport system permease protein MlaE</fullName>
    </recommendedName>
</protein>
<dbReference type="InterPro" id="IPR003453">
    <property type="entry name" value="ABC_MlaE_roteobac"/>
</dbReference>
<dbReference type="InterPro" id="IPR053408">
    <property type="entry name" value="MlaE_Permease"/>
</dbReference>
<comment type="subcellular location">
    <subcellularLocation>
        <location evidence="2 12">Cell inner membrane</location>
        <topology evidence="2 12">Multi-pass membrane protein</topology>
    </subcellularLocation>
</comment>
<evidence type="ECO:0000256" key="5">
    <source>
        <dbReference type="ARBA" id="ARBA00020857"/>
    </source>
</evidence>
<comment type="subunit">
    <text evidence="4">The complex is composed of two ATP-binding proteins (MlaF), two transmembrane proteins (MlaE), two cytoplasmic solute-binding proteins (MlaB) and six periplasmic solute-binding proteins (MlaD).</text>
</comment>
<dbReference type="GO" id="GO:0043190">
    <property type="term" value="C:ATP-binding cassette (ABC) transporter complex"/>
    <property type="evidence" value="ECO:0007669"/>
    <property type="project" value="InterPro"/>
</dbReference>
<sequence length="257" mass="27594">MNARVKRRNLVVEGLAQIGDAGLFLPTLLAAMPRSLRYFREIVRQIWFTGAMSLIIIMTCGLFVGMVLALQLYHVLEIFGGTASTGTVVALSVYRELGPVVTALLFAGRAGTSITAEIGLMRATDQLSAMEMMAVDPVAYVVTPRFIAGIIAMPLLCCVFSAMAIFGGHLVGVTWLGIDNGTFWSNMTSNVEVWKDVIDGVIWKGLAFGTVVTLISVHQGYTTPPTSEGVAYATTRTVVASSIAILALDFVLTAFMM</sequence>
<feature type="transmembrane region" description="Helical" evidence="12">
    <location>
        <begin position="46"/>
        <end position="70"/>
    </location>
</feature>
<dbReference type="PANTHER" id="PTHR30188">
    <property type="entry name" value="ABC TRANSPORTER PERMEASE PROTEIN-RELATED"/>
    <property type="match status" value="1"/>
</dbReference>
<dbReference type="PANTHER" id="PTHR30188:SF4">
    <property type="entry name" value="PROTEIN TRIGALACTOSYLDIACYLGLYCEROL 1, CHLOROPLASTIC"/>
    <property type="match status" value="1"/>
</dbReference>
<keyword evidence="7" id="KW-1003">Cell membrane</keyword>
<feature type="transmembrane region" description="Helical" evidence="12">
    <location>
        <begin position="146"/>
        <end position="176"/>
    </location>
</feature>
<keyword evidence="10 12" id="KW-1133">Transmembrane helix</keyword>
<evidence type="ECO:0000256" key="7">
    <source>
        <dbReference type="ARBA" id="ARBA00022475"/>
    </source>
</evidence>
<evidence type="ECO:0000256" key="3">
    <source>
        <dbReference type="ARBA" id="ARBA00007556"/>
    </source>
</evidence>
<evidence type="ECO:0000256" key="6">
    <source>
        <dbReference type="ARBA" id="ARBA00022448"/>
    </source>
</evidence>
<evidence type="ECO:0000256" key="4">
    <source>
        <dbReference type="ARBA" id="ARBA00011380"/>
    </source>
</evidence>
<keyword evidence="11 12" id="KW-0472">Membrane</keyword>